<dbReference type="EMBL" id="JBHTCQ010000001">
    <property type="protein sequence ID" value="MFC7403980.1"/>
    <property type="molecule type" value="Genomic_DNA"/>
</dbReference>
<dbReference type="InterPro" id="IPR033788">
    <property type="entry name" value="VbhA-like"/>
</dbReference>
<evidence type="ECO:0000313" key="2">
    <source>
        <dbReference type="EMBL" id="MFC7403980.1"/>
    </source>
</evidence>
<accession>A0ABW2Q8T4</accession>
<evidence type="ECO:0000313" key="3">
    <source>
        <dbReference type="Proteomes" id="UP001596455"/>
    </source>
</evidence>
<dbReference type="Gene3D" id="1.10.8.1050">
    <property type="entry name" value="Antitoxin VbhA-like"/>
    <property type="match status" value="1"/>
</dbReference>
<protein>
    <recommendedName>
        <fullName evidence="1">Antitoxin VbhA domain-containing protein</fullName>
    </recommendedName>
</protein>
<comment type="caution">
    <text evidence="2">The sequence shown here is derived from an EMBL/GenBank/DDBJ whole genome shotgun (WGS) entry which is preliminary data.</text>
</comment>
<dbReference type="RefSeq" id="WP_382390940.1">
    <property type="nucleotide sequence ID" value="NZ_JBHTCQ010000001.1"/>
</dbReference>
<evidence type="ECO:0000259" key="1">
    <source>
        <dbReference type="Pfam" id="PF18495"/>
    </source>
</evidence>
<dbReference type="Pfam" id="PF18495">
    <property type="entry name" value="VbhA"/>
    <property type="match status" value="1"/>
</dbReference>
<keyword evidence="3" id="KW-1185">Reference proteome</keyword>
<dbReference type="InterPro" id="IPR041535">
    <property type="entry name" value="VbhA"/>
</dbReference>
<organism evidence="2 3">
    <name type="scientific">Georgenia alba</name>
    <dbReference type="NCBI Taxonomy" id="2233858"/>
    <lineage>
        <taxon>Bacteria</taxon>
        <taxon>Bacillati</taxon>
        <taxon>Actinomycetota</taxon>
        <taxon>Actinomycetes</taxon>
        <taxon>Micrococcales</taxon>
        <taxon>Bogoriellaceae</taxon>
        <taxon>Georgenia</taxon>
    </lineage>
</organism>
<proteinExistence type="predicted"/>
<reference evidence="3" key="1">
    <citation type="journal article" date="2019" name="Int. J. Syst. Evol. Microbiol.">
        <title>The Global Catalogue of Microorganisms (GCM) 10K type strain sequencing project: providing services to taxonomists for standard genome sequencing and annotation.</title>
        <authorList>
            <consortium name="The Broad Institute Genomics Platform"/>
            <consortium name="The Broad Institute Genome Sequencing Center for Infectious Disease"/>
            <person name="Wu L."/>
            <person name="Ma J."/>
        </authorList>
    </citation>
    <scope>NUCLEOTIDE SEQUENCE [LARGE SCALE GENOMIC DNA]</scope>
    <source>
        <strain evidence="3">JCM 1490</strain>
    </source>
</reference>
<gene>
    <name evidence="2" type="ORF">ACFQQL_02580</name>
</gene>
<dbReference type="InterPro" id="IPR043038">
    <property type="entry name" value="VbhA_sf"/>
</dbReference>
<name>A0ABW2Q8T4_9MICO</name>
<feature type="domain" description="Antitoxin VbhA" evidence="1">
    <location>
        <begin position="12"/>
        <end position="58"/>
    </location>
</feature>
<dbReference type="Proteomes" id="UP001596455">
    <property type="component" value="Unassembled WGS sequence"/>
</dbReference>
<sequence length="78" mass="8953">MTENEDNPHADREKRLEEAMKGAELAGMDVTPETLRDGLDYIDGLIDEDELAERVKERYGIRDVPAKYFPATPRDDEE</sequence>
<dbReference type="CDD" id="cd11586">
    <property type="entry name" value="VbhA_like"/>
    <property type="match status" value="1"/>
</dbReference>